<protein>
    <submittedName>
        <fullName evidence="2">Short chain dehydrogenase family protein</fullName>
    </submittedName>
</protein>
<keyword evidence="1" id="KW-1133">Transmembrane helix</keyword>
<sequence>MFYWKLDSWLILTAMVTISTVKMDKSSQVGPLACIYGRAWAAVYLARLMRAYLALGLARYLSIFSLEFLMGQSNPEGTINVGQMHYFTASFFPSVRQESIQCLFILLLSVGMIGVVANKHLSFLFVERREIKREEKQAWSSGRPCLAHGLRLT</sequence>
<evidence type="ECO:0000313" key="2">
    <source>
        <dbReference type="EMBL" id="GER37326.1"/>
    </source>
</evidence>
<proteinExistence type="predicted"/>
<organism evidence="2 3">
    <name type="scientific">Striga asiatica</name>
    <name type="common">Asiatic witchweed</name>
    <name type="synonym">Buchnera asiatica</name>
    <dbReference type="NCBI Taxonomy" id="4170"/>
    <lineage>
        <taxon>Eukaryota</taxon>
        <taxon>Viridiplantae</taxon>
        <taxon>Streptophyta</taxon>
        <taxon>Embryophyta</taxon>
        <taxon>Tracheophyta</taxon>
        <taxon>Spermatophyta</taxon>
        <taxon>Magnoliopsida</taxon>
        <taxon>eudicotyledons</taxon>
        <taxon>Gunneridae</taxon>
        <taxon>Pentapetalae</taxon>
        <taxon>asterids</taxon>
        <taxon>lamiids</taxon>
        <taxon>Lamiales</taxon>
        <taxon>Orobanchaceae</taxon>
        <taxon>Buchnereae</taxon>
        <taxon>Striga</taxon>
    </lineage>
</organism>
<keyword evidence="1" id="KW-0472">Membrane</keyword>
<gene>
    <name evidence="2" type="ORF">STAS_13729</name>
</gene>
<accession>A0A5A7PXB0</accession>
<feature type="transmembrane region" description="Helical" evidence="1">
    <location>
        <begin position="103"/>
        <end position="126"/>
    </location>
</feature>
<reference evidence="3" key="1">
    <citation type="journal article" date="2019" name="Curr. Biol.">
        <title>Genome Sequence of Striga asiatica Provides Insight into the Evolution of Plant Parasitism.</title>
        <authorList>
            <person name="Yoshida S."/>
            <person name="Kim S."/>
            <person name="Wafula E.K."/>
            <person name="Tanskanen J."/>
            <person name="Kim Y.M."/>
            <person name="Honaas L."/>
            <person name="Yang Z."/>
            <person name="Spallek T."/>
            <person name="Conn C.E."/>
            <person name="Ichihashi Y."/>
            <person name="Cheong K."/>
            <person name="Cui S."/>
            <person name="Der J.P."/>
            <person name="Gundlach H."/>
            <person name="Jiao Y."/>
            <person name="Hori C."/>
            <person name="Ishida J.K."/>
            <person name="Kasahara H."/>
            <person name="Kiba T."/>
            <person name="Kim M.S."/>
            <person name="Koo N."/>
            <person name="Laohavisit A."/>
            <person name="Lee Y.H."/>
            <person name="Lumba S."/>
            <person name="McCourt P."/>
            <person name="Mortimer J.C."/>
            <person name="Mutuku J.M."/>
            <person name="Nomura T."/>
            <person name="Sasaki-Sekimoto Y."/>
            <person name="Seto Y."/>
            <person name="Wang Y."/>
            <person name="Wakatake T."/>
            <person name="Sakakibara H."/>
            <person name="Demura T."/>
            <person name="Yamaguchi S."/>
            <person name="Yoneyama K."/>
            <person name="Manabe R.I."/>
            <person name="Nelson D.C."/>
            <person name="Schulman A.H."/>
            <person name="Timko M.P."/>
            <person name="dePamphilis C.W."/>
            <person name="Choi D."/>
            <person name="Shirasu K."/>
        </authorList>
    </citation>
    <scope>NUCLEOTIDE SEQUENCE [LARGE SCALE GENOMIC DNA]</scope>
    <source>
        <strain evidence="3">cv. UVA1</strain>
    </source>
</reference>
<comment type="caution">
    <text evidence="2">The sequence shown here is derived from an EMBL/GenBank/DDBJ whole genome shotgun (WGS) entry which is preliminary data.</text>
</comment>
<dbReference type="Proteomes" id="UP000325081">
    <property type="component" value="Unassembled WGS sequence"/>
</dbReference>
<evidence type="ECO:0000313" key="3">
    <source>
        <dbReference type="Proteomes" id="UP000325081"/>
    </source>
</evidence>
<dbReference type="EMBL" id="BKCP01005328">
    <property type="protein sequence ID" value="GER37326.1"/>
    <property type="molecule type" value="Genomic_DNA"/>
</dbReference>
<dbReference type="AlphaFoldDB" id="A0A5A7PXB0"/>
<keyword evidence="1" id="KW-0812">Transmembrane</keyword>
<name>A0A5A7PXB0_STRAF</name>
<evidence type="ECO:0000256" key="1">
    <source>
        <dbReference type="SAM" id="Phobius"/>
    </source>
</evidence>
<keyword evidence="3" id="KW-1185">Reference proteome</keyword>